<gene>
    <name evidence="2" type="ORF">GR170_14785</name>
</gene>
<evidence type="ECO:0000256" key="1">
    <source>
        <dbReference type="SAM" id="MobiDB-lite"/>
    </source>
</evidence>
<protein>
    <recommendedName>
        <fullName evidence="4">Terminase</fullName>
    </recommendedName>
</protein>
<comment type="caution">
    <text evidence="2">The sequence shown here is derived from an EMBL/GenBank/DDBJ whole genome shotgun (WGS) entry which is preliminary data.</text>
</comment>
<reference evidence="2 3" key="1">
    <citation type="submission" date="2019-12" db="EMBL/GenBank/DDBJ databases">
        <authorList>
            <person name="Li M."/>
        </authorList>
    </citation>
    <scope>NUCLEOTIDE SEQUENCE [LARGE SCALE GENOMIC DNA]</scope>
    <source>
        <strain evidence="2 3">GBMRC 2024</strain>
    </source>
</reference>
<evidence type="ECO:0000313" key="3">
    <source>
        <dbReference type="Proteomes" id="UP000477911"/>
    </source>
</evidence>
<sequence length="515" mass="57927">MALPVTPRGNQVYIPDGAVLEDYFWSRAKMALIQGPIGSGTSSASLMRIWAMACEQEPDLDGVRRTRWIVSRDTYKNLRETTVKTWLDWFPEEYWGPLIRSEPMFHKLIDVREGGPRPHPSGDGTRVDCEVIFLALPDPDVAESVLASYEITGFFVNEGQFFEKAVIDELLSRCARYPSMKNGPGATWFGGMLDMNAPVEGHWVPYMRGDIPLPAEMSDDEKLTYQKPADWVFFVQPPGLIEEIKDGKPVYRRNPKAENQNNLRETYLEKIQGKPKSWIDRRVLNKVGLHMEGKPVYPTFSEVDHVHPADMDPIRELSIVVGLDFGRDPAAVFLQHANGLWTAHSELIGDNESAQLFAPRVKAHLARWYPGQEVEFWGDPRGADGTQATETTAFDVFLAHGMRVMPATTDNNPELRRSTVEGVLEKRVGLKLNPTRCPILKRGMAGGYHYAKIKGRPGLYSPRPVKNSYSHVVDAMENGLLGGGEGRALVANKAAERPKPVRNKRSRPNLRRERG</sequence>
<dbReference type="Gene3D" id="3.30.420.280">
    <property type="match status" value="1"/>
</dbReference>
<proteinExistence type="predicted"/>
<dbReference type="RefSeq" id="WP_160895224.1">
    <property type="nucleotide sequence ID" value="NZ_WUMU01000016.1"/>
</dbReference>
<dbReference type="InterPro" id="IPR027417">
    <property type="entry name" value="P-loop_NTPase"/>
</dbReference>
<dbReference type="AlphaFoldDB" id="A0A6L7G6F7"/>
<evidence type="ECO:0000313" key="2">
    <source>
        <dbReference type="EMBL" id="MXN19107.1"/>
    </source>
</evidence>
<dbReference type="Gene3D" id="3.40.50.300">
    <property type="entry name" value="P-loop containing nucleotide triphosphate hydrolases"/>
    <property type="match status" value="1"/>
</dbReference>
<evidence type="ECO:0008006" key="4">
    <source>
        <dbReference type="Google" id="ProtNLM"/>
    </source>
</evidence>
<accession>A0A6L7G6F7</accession>
<organism evidence="2 3">
    <name type="scientific">Pseudooceanicola albus</name>
    <dbReference type="NCBI Taxonomy" id="2692189"/>
    <lineage>
        <taxon>Bacteria</taxon>
        <taxon>Pseudomonadati</taxon>
        <taxon>Pseudomonadota</taxon>
        <taxon>Alphaproteobacteria</taxon>
        <taxon>Rhodobacterales</taxon>
        <taxon>Paracoccaceae</taxon>
        <taxon>Pseudooceanicola</taxon>
    </lineage>
</organism>
<feature type="compositionally biased region" description="Basic residues" evidence="1">
    <location>
        <begin position="500"/>
        <end position="509"/>
    </location>
</feature>
<name>A0A6L7G6F7_9RHOB</name>
<dbReference type="EMBL" id="WUMU01000016">
    <property type="protein sequence ID" value="MXN19107.1"/>
    <property type="molecule type" value="Genomic_DNA"/>
</dbReference>
<keyword evidence="3" id="KW-1185">Reference proteome</keyword>
<dbReference type="Proteomes" id="UP000477911">
    <property type="component" value="Unassembled WGS sequence"/>
</dbReference>
<feature type="region of interest" description="Disordered" evidence="1">
    <location>
        <begin position="491"/>
        <end position="515"/>
    </location>
</feature>